<evidence type="ECO:0000256" key="2">
    <source>
        <dbReference type="ARBA" id="ARBA00001946"/>
    </source>
</evidence>
<dbReference type="CDD" id="cd01170">
    <property type="entry name" value="THZ_kinase"/>
    <property type="match status" value="1"/>
</dbReference>
<comment type="pathway">
    <text evidence="3 11">Cofactor biosynthesis; thiamine diphosphate biosynthesis; 4-methyl-5-(2-phosphoethyl)-thiazole from 5-(2-hydroxyethyl)-4-methylthiazole: step 1/1.</text>
</comment>
<evidence type="ECO:0000256" key="7">
    <source>
        <dbReference type="ARBA" id="ARBA00022777"/>
    </source>
</evidence>
<dbReference type="InterPro" id="IPR000417">
    <property type="entry name" value="Hyethyz_kinase"/>
</dbReference>
<keyword evidence="7 11" id="KW-0418">Kinase</keyword>
<feature type="binding site" evidence="11">
    <location>
        <position position="164"/>
    </location>
    <ligand>
        <name>ATP</name>
        <dbReference type="ChEBI" id="CHEBI:30616"/>
    </ligand>
</feature>
<proteinExistence type="inferred from homology"/>
<comment type="cofactor">
    <cofactor evidence="2 11">
        <name>Mg(2+)</name>
        <dbReference type="ChEBI" id="CHEBI:18420"/>
    </cofactor>
</comment>
<reference evidence="14" key="1">
    <citation type="journal article" date="2019" name="Int. J. Syst. Evol. Microbiol.">
        <title>The Global Catalogue of Microorganisms (GCM) 10K type strain sequencing project: providing services to taxonomists for standard genome sequencing and annotation.</title>
        <authorList>
            <consortium name="The Broad Institute Genomics Platform"/>
            <consortium name="The Broad Institute Genome Sequencing Center for Infectious Disease"/>
            <person name="Wu L."/>
            <person name="Ma J."/>
        </authorList>
    </citation>
    <scope>NUCLEOTIDE SEQUENCE [LARGE SCALE GENOMIC DNA]</scope>
    <source>
        <strain evidence="14">CAIM 431</strain>
    </source>
</reference>
<protein>
    <recommendedName>
        <fullName evidence="11">Hydroxyethylthiazole kinase</fullName>
        <ecNumber evidence="11">2.7.1.50</ecNumber>
    </recommendedName>
    <alternativeName>
        <fullName evidence="11">4-methyl-5-beta-hydroxyethylthiazole kinase</fullName>
        <shortName evidence="11">TH kinase</shortName>
        <shortName evidence="11">Thz kinase</shortName>
    </alternativeName>
</protein>
<dbReference type="RefSeq" id="WP_343874220.1">
    <property type="nucleotide sequence ID" value="NZ_BAAAIX010000026.1"/>
</dbReference>
<dbReference type="NCBIfam" id="NF006830">
    <property type="entry name" value="PRK09355.1"/>
    <property type="match status" value="1"/>
</dbReference>
<dbReference type="Gene3D" id="3.40.1190.20">
    <property type="match status" value="1"/>
</dbReference>
<keyword evidence="4 11" id="KW-0808">Transferase</keyword>
<evidence type="ECO:0000313" key="14">
    <source>
        <dbReference type="Proteomes" id="UP001597326"/>
    </source>
</evidence>
<dbReference type="Pfam" id="PF02110">
    <property type="entry name" value="HK"/>
    <property type="match status" value="1"/>
</dbReference>
<dbReference type="HAMAP" id="MF_00228">
    <property type="entry name" value="Thz_kinase"/>
    <property type="match status" value="1"/>
</dbReference>
<name>A0ABW4RXP8_9ACTN</name>
<organism evidence="13 14">
    <name type="scientific">Luteococcus peritonei</name>
    <dbReference type="NCBI Taxonomy" id="88874"/>
    <lineage>
        <taxon>Bacteria</taxon>
        <taxon>Bacillati</taxon>
        <taxon>Actinomycetota</taxon>
        <taxon>Actinomycetes</taxon>
        <taxon>Propionibacteriales</taxon>
        <taxon>Propionibacteriaceae</taxon>
        <taxon>Luteococcus</taxon>
    </lineage>
</organism>
<comment type="similarity">
    <text evidence="11">Belongs to the Thz kinase family.</text>
</comment>
<dbReference type="Proteomes" id="UP001597326">
    <property type="component" value="Unassembled WGS sequence"/>
</dbReference>
<dbReference type="EMBL" id="JBHUFZ010000028">
    <property type="protein sequence ID" value="MFD1891070.1"/>
    <property type="molecule type" value="Genomic_DNA"/>
</dbReference>
<evidence type="ECO:0000256" key="1">
    <source>
        <dbReference type="ARBA" id="ARBA00001771"/>
    </source>
</evidence>
<sequence length="289" mass="29640">MSRTARILAAVRESAPLVHCLTATVSMELVADLLLAAGARPTMTWTEREAPATTGLADALLVNLGTLSEEGRAGMLATLPVAVERGLPWVLDPAAIGPAPSRVALARELLTLRPDVVRCNASELLVLTGDGTGGRGADATQAPEQALAAAARLTREHGCVVAVSGPVDHLTDGERVVRLANGTPMLSRVTGTGCALGALTAACCAADLALGARRGPGWALEAAVAATSWLALAGERAERRSRGPGSFRAALLDEVFGLDEPALAGERRSEKRCVDDAPGAHGVAGGQEW</sequence>
<keyword evidence="14" id="KW-1185">Reference proteome</keyword>
<comment type="caution">
    <text evidence="13">The sequence shown here is derived from an EMBL/GenBank/DDBJ whole genome shotgun (WGS) entry which is preliminary data.</text>
</comment>
<dbReference type="EC" id="2.7.1.50" evidence="11"/>
<evidence type="ECO:0000256" key="10">
    <source>
        <dbReference type="ARBA" id="ARBA00022977"/>
    </source>
</evidence>
<feature type="binding site" evidence="11">
    <location>
        <position position="191"/>
    </location>
    <ligand>
        <name>substrate</name>
    </ligand>
</feature>
<accession>A0ABW4RXP8</accession>
<evidence type="ECO:0000256" key="5">
    <source>
        <dbReference type="ARBA" id="ARBA00022723"/>
    </source>
</evidence>
<comment type="catalytic activity">
    <reaction evidence="1 11">
        <text>5-(2-hydroxyethyl)-4-methylthiazole + ATP = 4-methyl-5-(2-phosphooxyethyl)-thiazole + ADP + H(+)</text>
        <dbReference type="Rhea" id="RHEA:24212"/>
        <dbReference type="ChEBI" id="CHEBI:15378"/>
        <dbReference type="ChEBI" id="CHEBI:17957"/>
        <dbReference type="ChEBI" id="CHEBI:30616"/>
        <dbReference type="ChEBI" id="CHEBI:58296"/>
        <dbReference type="ChEBI" id="CHEBI:456216"/>
        <dbReference type="EC" id="2.7.1.50"/>
    </reaction>
</comment>
<evidence type="ECO:0000313" key="13">
    <source>
        <dbReference type="EMBL" id="MFD1891070.1"/>
    </source>
</evidence>
<evidence type="ECO:0000256" key="8">
    <source>
        <dbReference type="ARBA" id="ARBA00022840"/>
    </source>
</evidence>
<keyword evidence="8 11" id="KW-0067">ATP-binding</keyword>
<comment type="function">
    <text evidence="11">Catalyzes the phosphorylation of the hydroxyl group of 4-methyl-5-beta-hydroxyethylthiazole (THZ).</text>
</comment>
<evidence type="ECO:0000256" key="12">
    <source>
        <dbReference type="SAM" id="MobiDB-lite"/>
    </source>
</evidence>
<feature type="binding site" evidence="11">
    <location>
        <position position="118"/>
    </location>
    <ligand>
        <name>ATP</name>
        <dbReference type="ChEBI" id="CHEBI:30616"/>
    </ligand>
</feature>
<feature type="region of interest" description="Disordered" evidence="12">
    <location>
        <begin position="267"/>
        <end position="289"/>
    </location>
</feature>
<evidence type="ECO:0000256" key="3">
    <source>
        <dbReference type="ARBA" id="ARBA00004868"/>
    </source>
</evidence>
<gene>
    <name evidence="11 13" type="primary">thiM</name>
    <name evidence="13" type="ORF">ACFSCS_12895</name>
</gene>
<keyword evidence="10 11" id="KW-0784">Thiamine biosynthesis</keyword>
<dbReference type="GO" id="GO:0004417">
    <property type="term" value="F:hydroxyethylthiazole kinase activity"/>
    <property type="evidence" value="ECO:0007669"/>
    <property type="project" value="UniProtKB-EC"/>
</dbReference>
<keyword evidence="5 11" id="KW-0479">Metal-binding</keyword>
<evidence type="ECO:0000256" key="6">
    <source>
        <dbReference type="ARBA" id="ARBA00022741"/>
    </source>
</evidence>
<dbReference type="PIRSF" id="PIRSF000513">
    <property type="entry name" value="Thz_kinase"/>
    <property type="match status" value="1"/>
</dbReference>
<dbReference type="SUPFAM" id="SSF53613">
    <property type="entry name" value="Ribokinase-like"/>
    <property type="match status" value="1"/>
</dbReference>
<evidence type="ECO:0000256" key="11">
    <source>
        <dbReference type="HAMAP-Rule" id="MF_00228"/>
    </source>
</evidence>
<evidence type="ECO:0000256" key="4">
    <source>
        <dbReference type="ARBA" id="ARBA00022679"/>
    </source>
</evidence>
<dbReference type="InterPro" id="IPR029056">
    <property type="entry name" value="Ribokinase-like"/>
</dbReference>
<feature type="binding site" evidence="11">
    <location>
        <position position="43"/>
    </location>
    <ligand>
        <name>substrate</name>
    </ligand>
</feature>
<keyword evidence="9 11" id="KW-0460">Magnesium</keyword>
<dbReference type="PRINTS" id="PR01099">
    <property type="entry name" value="HYETHTZKNASE"/>
</dbReference>
<evidence type="ECO:0000256" key="9">
    <source>
        <dbReference type="ARBA" id="ARBA00022842"/>
    </source>
</evidence>
<keyword evidence="6 11" id="KW-0547">Nucleotide-binding</keyword>